<accession>A0A814G636</accession>
<feature type="domain" description="Lipase" evidence="6">
    <location>
        <begin position="24"/>
        <end position="240"/>
    </location>
</feature>
<dbReference type="Proteomes" id="UP000663882">
    <property type="component" value="Unassembled WGS sequence"/>
</dbReference>
<evidence type="ECO:0000313" key="10">
    <source>
        <dbReference type="EMBL" id="CAF3713258.1"/>
    </source>
</evidence>
<evidence type="ECO:0000313" key="9">
    <source>
        <dbReference type="EMBL" id="CAF0989417.1"/>
    </source>
</evidence>
<dbReference type="Pfam" id="PF00151">
    <property type="entry name" value="Lipase"/>
    <property type="match status" value="2"/>
</dbReference>
<dbReference type="Proteomes" id="UP000663836">
    <property type="component" value="Unassembled WGS sequence"/>
</dbReference>
<proteinExistence type="inferred from homology"/>
<dbReference type="AlphaFoldDB" id="A0A814G636"/>
<dbReference type="GO" id="GO:0016298">
    <property type="term" value="F:lipase activity"/>
    <property type="evidence" value="ECO:0007669"/>
    <property type="project" value="InterPro"/>
</dbReference>
<keyword evidence="5" id="KW-0732">Signal</keyword>
<dbReference type="EMBL" id="CAJNOT010000461">
    <property type="protein sequence ID" value="CAF0989417.1"/>
    <property type="molecule type" value="Genomic_DNA"/>
</dbReference>
<dbReference type="GO" id="GO:0016042">
    <property type="term" value="P:lipid catabolic process"/>
    <property type="evidence" value="ECO:0007669"/>
    <property type="project" value="TreeGrafter"/>
</dbReference>
<comment type="subcellular location">
    <subcellularLocation>
        <location evidence="1">Secreted</location>
    </subcellularLocation>
</comment>
<dbReference type="SUPFAM" id="SSF53474">
    <property type="entry name" value="alpha/beta-Hydrolases"/>
    <property type="match status" value="1"/>
</dbReference>
<dbReference type="Proteomes" id="UP000663864">
    <property type="component" value="Unassembled WGS sequence"/>
</dbReference>
<name>A0A814G636_9BILA</name>
<evidence type="ECO:0000313" key="11">
    <source>
        <dbReference type="EMBL" id="CAF3928471.1"/>
    </source>
</evidence>
<evidence type="ECO:0000313" key="12">
    <source>
        <dbReference type="Proteomes" id="UP000663864"/>
    </source>
</evidence>
<evidence type="ECO:0000256" key="2">
    <source>
        <dbReference type="ARBA" id="ARBA00010701"/>
    </source>
</evidence>
<dbReference type="OrthoDB" id="199913at2759"/>
<dbReference type="Gene3D" id="3.40.50.1820">
    <property type="entry name" value="alpha/beta hydrolase"/>
    <property type="match status" value="1"/>
</dbReference>
<evidence type="ECO:0000313" key="8">
    <source>
        <dbReference type="EMBL" id="CAF0970661.1"/>
    </source>
</evidence>
<evidence type="ECO:0000256" key="1">
    <source>
        <dbReference type="ARBA" id="ARBA00004613"/>
    </source>
</evidence>
<reference evidence="9" key="1">
    <citation type="submission" date="2021-02" db="EMBL/GenBank/DDBJ databases">
        <authorList>
            <person name="Nowell W R."/>
        </authorList>
    </citation>
    <scope>NUCLEOTIDE SEQUENCE</scope>
</reference>
<comment type="similarity">
    <text evidence="2 4">Belongs to the AB hydrolase superfamily. Lipase family.</text>
</comment>
<keyword evidence="3" id="KW-0964">Secreted</keyword>
<dbReference type="Proteomes" id="UP000663823">
    <property type="component" value="Unassembled WGS sequence"/>
</dbReference>
<dbReference type="InterPro" id="IPR013818">
    <property type="entry name" value="Lipase"/>
</dbReference>
<dbReference type="GO" id="GO:0005615">
    <property type="term" value="C:extracellular space"/>
    <property type="evidence" value="ECO:0007669"/>
    <property type="project" value="TreeGrafter"/>
</dbReference>
<protein>
    <recommendedName>
        <fullName evidence="6">Lipase domain-containing protein</fullName>
    </recommendedName>
</protein>
<evidence type="ECO:0000256" key="5">
    <source>
        <dbReference type="SAM" id="SignalP"/>
    </source>
</evidence>
<comment type="caution">
    <text evidence="9">The sequence shown here is derived from an EMBL/GenBank/DDBJ whole genome shotgun (WGS) entry which is preliminary data.</text>
</comment>
<dbReference type="InterPro" id="IPR029058">
    <property type="entry name" value="AB_hydrolase_fold"/>
</dbReference>
<sequence length="384" mass="44293">MIRPFFLFTYVVKISILIQKIQGKTEYDTYFHVFSKENIDKPISILWTNTKKWLQEKSFKDCSIKLIAHGYAERWNMDWRWDWVKEIKDELLSYKTKENLCVIAIDWEKGAREINFITAVDNANIAGQHLAEFIQNNNIDPKLLHCIGFSLGAHLCAFASNNLYIISNKKYKFARITGLDPAGPLLRKASIDKRLSPDDADFVDCIHTSTTFGLQEKSGHMDFFPNGGNSNAPGCEKLLHNKDDYDVKKRYNIKRVFFGESQNDDLDSSESLPEKSFIEKLRDQIGYITSLKDVFLNVHAYIGCNHLRSPHYFISSIHKCIFRAGLCSSWSDYLLKNCVDPIDNDLTYPRMGYHADQSDSIYRHGNGSFFLKTTPKKPYCLDPS</sequence>
<evidence type="ECO:0000259" key="6">
    <source>
        <dbReference type="Pfam" id="PF00151"/>
    </source>
</evidence>
<evidence type="ECO:0000256" key="3">
    <source>
        <dbReference type="ARBA" id="ARBA00022525"/>
    </source>
</evidence>
<evidence type="ECO:0000256" key="4">
    <source>
        <dbReference type="RuleBase" id="RU004262"/>
    </source>
</evidence>
<evidence type="ECO:0000313" key="7">
    <source>
        <dbReference type="EMBL" id="CAF0954219.1"/>
    </source>
</evidence>
<dbReference type="EMBL" id="CAJOBD010003100">
    <property type="protein sequence ID" value="CAF3928471.1"/>
    <property type="molecule type" value="Genomic_DNA"/>
</dbReference>
<dbReference type="EMBL" id="CAJNOU010000310">
    <property type="protein sequence ID" value="CAF0954219.1"/>
    <property type="molecule type" value="Genomic_DNA"/>
</dbReference>
<dbReference type="InterPro" id="IPR000734">
    <property type="entry name" value="TAG_lipase"/>
</dbReference>
<dbReference type="EMBL" id="CAJOAX010001411">
    <property type="protein sequence ID" value="CAF3713258.1"/>
    <property type="molecule type" value="Genomic_DNA"/>
</dbReference>
<dbReference type="PANTHER" id="PTHR11610">
    <property type="entry name" value="LIPASE"/>
    <property type="match status" value="1"/>
</dbReference>
<organism evidence="9 12">
    <name type="scientific">Rotaria sordida</name>
    <dbReference type="NCBI Taxonomy" id="392033"/>
    <lineage>
        <taxon>Eukaryota</taxon>
        <taxon>Metazoa</taxon>
        <taxon>Spiralia</taxon>
        <taxon>Gnathifera</taxon>
        <taxon>Rotifera</taxon>
        <taxon>Eurotatoria</taxon>
        <taxon>Bdelloidea</taxon>
        <taxon>Philodinida</taxon>
        <taxon>Philodinidae</taxon>
        <taxon>Rotaria</taxon>
    </lineage>
</organism>
<feature type="domain" description="Lipase" evidence="6">
    <location>
        <begin position="297"/>
        <end position="379"/>
    </location>
</feature>
<feature type="signal peptide" evidence="5">
    <location>
        <begin position="1"/>
        <end position="23"/>
    </location>
</feature>
<dbReference type="Proteomes" id="UP000663889">
    <property type="component" value="Unassembled WGS sequence"/>
</dbReference>
<dbReference type="PANTHER" id="PTHR11610:SF178">
    <property type="entry name" value="LIPASE MEMBER H-A-LIKE PROTEIN"/>
    <property type="match status" value="1"/>
</dbReference>
<feature type="chain" id="PRO_5036224454" description="Lipase domain-containing protein" evidence="5">
    <location>
        <begin position="24"/>
        <end position="384"/>
    </location>
</feature>
<gene>
    <name evidence="11" type="ORF">JBS370_LOCUS22320</name>
    <name evidence="10" type="ORF">OTI717_LOCUS13329</name>
    <name evidence="8" type="ORF">RFH988_LOCUS12613</name>
    <name evidence="7" type="ORF">SEV965_LOCUS8418</name>
    <name evidence="9" type="ORF">ZHD862_LOCUS11941</name>
</gene>
<dbReference type="EMBL" id="CAJNOO010000531">
    <property type="protein sequence ID" value="CAF0970661.1"/>
    <property type="molecule type" value="Genomic_DNA"/>
</dbReference>